<protein>
    <submittedName>
        <fullName evidence="2">Glutamine amidotransferase</fullName>
    </submittedName>
</protein>
<dbReference type="EMBL" id="CP115174">
    <property type="protein sequence ID" value="WBO22057.1"/>
    <property type="molecule type" value="Genomic_DNA"/>
</dbReference>
<dbReference type="PANTHER" id="PTHR42695:SF5">
    <property type="entry name" value="GLUTAMINE AMIDOTRANSFERASE YLR126C-RELATED"/>
    <property type="match status" value="1"/>
</dbReference>
<evidence type="ECO:0000313" key="3">
    <source>
        <dbReference type="Proteomes" id="UP001210865"/>
    </source>
</evidence>
<dbReference type="PROSITE" id="PS51273">
    <property type="entry name" value="GATASE_TYPE_1"/>
    <property type="match status" value="1"/>
</dbReference>
<dbReference type="InterPro" id="IPR029062">
    <property type="entry name" value="Class_I_gatase-like"/>
</dbReference>
<feature type="domain" description="Glutamine amidotransferase" evidence="1">
    <location>
        <begin position="39"/>
        <end position="176"/>
    </location>
</feature>
<accession>A0ABY7NN95</accession>
<dbReference type="Pfam" id="PF00117">
    <property type="entry name" value="GATase"/>
    <property type="match status" value="1"/>
</dbReference>
<reference evidence="2 3" key="1">
    <citation type="submission" date="2022-12" db="EMBL/GenBank/DDBJ databases">
        <title>Sphingomonas abieness sp. nov., an endophytic bacterium isolated from Abies koreana.</title>
        <authorList>
            <person name="Jiang L."/>
            <person name="Lee J."/>
        </authorList>
    </citation>
    <scope>NUCLEOTIDE SEQUENCE [LARGE SCALE GENOMIC DNA]</scope>
    <source>
        <strain evidence="3">PAMB 00755</strain>
    </source>
</reference>
<keyword evidence="3" id="KW-1185">Reference proteome</keyword>
<dbReference type="PANTHER" id="PTHR42695">
    <property type="entry name" value="GLUTAMINE AMIDOTRANSFERASE YLR126C-RELATED"/>
    <property type="match status" value="1"/>
</dbReference>
<sequence>MRALVVHHVAHEGLAAFGAPLAARGYAIDRVFAGDRGFAEIDFLDPDLLILMGGPMAVYERDAHPWIEGELARIAMRIMAGGPTLGICLGAQLIAAALGGEVKPGPVREVGFAPVSIGEAGRHSPLAALAGVPILHWHGDGFTVPAGATLLAETEYFPQAFALGATVLALQCHPEMGDMNDGIGRWIEEDADYILGAGTSADVIRADHARLGADAARAGRRLLVDWLAGLP</sequence>
<dbReference type="SUPFAM" id="SSF52317">
    <property type="entry name" value="Class I glutamine amidotransferase-like"/>
    <property type="match status" value="1"/>
</dbReference>
<proteinExistence type="predicted"/>
<evidence type="ECO:0000259" key="1">
    <source>
        <dbReference type="Pfam" id="PF00117"/>
    </source>
</evidence>
<dbReference type="InterPro" id="IPR044992">
    <property type="entry name" value="ChyE-like"/>
</dbReference>
<dbReference type="CDD" id="cd01741">
    <property type="entry name" value="GATase1_1"/>
    <property type="match status" value="1"/>
</dbReference>
<dbReference type="NCBIfam" id="NF005458">
    <property type="entry name" value="PRK07053.1"/>
    <property type="match status" value="1"/>
</dbReference>
<name>A0ABY7NN95_9SPHN</name>
<gene>
    <name evidence="2" type="ORF">PBT88_18150</name>
</gene>
<evidence type="ECO:0000313" key="2">
    <source>
        <dbReference type="EMBL" id="WBO22057.1"/>
    </source>
</evidence>
<organism evidence="2 3">
    <name type="scientific">Sphingomonas abietis</name>
    <dbReference type="NCBI Taxonomy" id="3012344"/>
    <lineage>
        <taxon>Bacteria</taxon>
        <taxon>Pseudomonadati</taxon>
        <taxon>Pseudomonadota</taxon>
        <taxon>Alphaproteobacteria</taxon>
        <taxon>Sphingomonadales</taxon>
        <taxon>Sphingomonadaceae</taxon>
        <taxon>Sphingomonas</taxon>
    </lineage>
</organism>
<dbReference type="Proteomes" id="UP001210865">
    <property type="component" value="Chromosome"/>
</dbReference>
<dbReference type="Gene3D" id="3.40.50.880">
    <property type="match status" value="1"/>
</dbReference>
<keyword evidence="2" id="KW-0315">Glutamine amidotransferase</keyword>
<dbReference type="InterPro" id="IPR017926">
    <property type="entry name" value="GATASE"/>
</dbReference>
<dbReference type="RefSeq" id="WP_270076705.1">
    <property type="nucleotide sequence ID" value="NZ_CP115174.1"/>
</dbReference>